<feature type="transmembrane region" description="Helical" evidence="1">
    <location>
        <begin position="223"/>
        <end position="240"/>
    </location>
</feature>
<evidence type="ECO:0000256" key="1">
    <source>
        <dbReference type="SAM" id="Phobius"/>
    </source>
</evidence>
<accession>A0A1J4TTY3</accession>
<proteinExistence type="predicted"/>
<sequence>MRKIIQRIIFILIIISIIKFIYLHENYFTRPFDPKYFGELYSNSQYVIGERSVGGIGDDGLYAFAGYYYLFQGGDVSAVNFEHPPLGKYLIGISILIFNNQNVINVIYYLFILFLTYKIGQILIKDNMWSMLSVAVIALDPLIQDNLIRSLLDLPFSLFFVASVYFYILGLKKPKYLFLSNLFLGMTFSVRFFPSIIFIYGYLLFIIFIKYRGYLKTYIKSSLLIPVIYLVSHLSFFIYHPSFVEFLRHKKWMLSWFTGTPAITGNIWRNIFTGKYISSTGKLLSNAYWIPVIPILTFMSIIPRKMFMKQKYVELGVIYGVVIINLIYVTFLTNGIQKFIMPIYPFIVIIAVNNLLYFYSIISSCRKTLLKK</sequence>
<gene>
    <name evidence="2" type="ORF">AUJ73_02850</name>
</gene>
<reference evidence="2 3" key="1">
    <citation type="journal article" date="2016" name="Environ. Microbiol.">
        <title>Genomic resolution of a cold subsurface aquifer community provides metabolic insights for novel microbes adapted to high CO concentrations.</title>
        <authorList>
            <person name="Probst A.J."/>
            <person name="Castelle C.J."/>
            <person name="Singh A."/>
            <person name="Brown C.T."/>
            <person name="Anantharaman K."/>
            <person name="Sharon I."/>
            <person name="Hug L.A."/>
            <person name="Burstein D."/>
            <person name="Emerson J.B."/>
            <person name="Thomas B.C."/>
            <person name="Banfield J.F."/>
        </authorList>
    </citation>
    <scope>NUCLEOTIDE SEQUENCE [LARGE SCALE GENOMIC DNA]</scope>
    <source>
        <strain evidence="2">CG1_02_37_22</strain>
    </source>
</reference>
<evidence type="ECO:0008006" key="4">
    <source>
        <dbReference type="Google" id="ProtNLM"/>
    </source>
</evidence>
<feature type="transmembrane region" description="Helical" evidence="1">
    <location>
        <begin position="192"/>
        <end position="211"/>
    </location>
</feature>
<keyword evidence="1" id="KW-1133">Transmembrane helix</keyword>
<feature type="transmembrane region" description="Helical" evidence="1">
    <location>
        <begin position="7"/>
        <end position="24"/>
    </location>
</feature>
<dbReference type="AlphaFoldDB" id="A0A1J4TTY3"/>
<keyword evidence="1" id="KW-0472">Membrane</keyword>
<dbReference type="Proteomes" id="UP000183120">
    <property type="component" value="Unassembled WGS sequence"/>
</dbReference>
<organism evidence="2 3">
    <name type="scientific">Candidatus Gottesmanbacteria bacterium CG1_02_37_22</name>
    <dbReference type="NCBI Taxonomy" id="1805209"/>
    <lineage>
        <taxon>Bacteria</taxon>
        <taxon>Candidatus Gottesmaniibacteriota</taxon>
    </lineage>
</organism>
<feature type="transmembrane region" description="Helical" evidence="1">
    <location>
        <begin position="343"/>
        <end position="362"/>
    </location>
</feature>
<keyword evidence="1" id="KW-0812">Transmembrane</keyword>
<feature type="transmembrane region" description="Helical" evidence="1">
    <location>
        <begin position="283"/>
        <end position="301"/>
    </location>
</feature>
<evidence type="ECO:0000313" key="2">
    <source>
        <dbReference type="EMBL" id="OIO13926.1"/>
    </source>
</evidence>
<dbReference type="EMBL" id="MNUY01000046">
    <property type="protein sequence ID" value="OIO13926.1"/>
    <property type="molecule type" value="Genomic_DNA"/>
</dbReference>
<protein>
    <recommendedName>
        <fullName evidence="4">Glycosyltransferase RgtA/B/C/D-like domain-containing protein</fullName>
    </recommendedName>
</protein>
<name>A0A1J4TTY3_9BACT</name>
<feature type="transmembrane region" description="Helical" evidence="1">
    <location>
        <begin position="154"/>
        <end position="171"/>
    </location>
</feature>
<dbReference type="STRING" id="1805209.AUJ73_02850"/>
<evidence type="ECO:0000313" key="3">
    <source>
        <dbReference type="Proteomes" id="UP000183120"/>
    </source>
</evidence>
<comment type="caution">
    <text evidence="2">The sequence shown here is derived from an EMBL/GenBank/DDBJ whole genome shotgun (WGS) entry which is preliminary data.</text>
</comment>
<feature type="transmembrane region" description="Helical" evidence="1">
    <location>
        <begin position="89"/>
        <end position="117"/>
    </location>
</feature>
<feature type="transmembrane region" description="Helical" evidence="1">
    <location>
        <begin position="313"/>
        <end position="331"/>
    </location>
</feature>